<dbReference type="InterPro" id="IPR019734">
    <property type="entry name" value="TPR_rpt"/>
</dbReference>
<feature type="region of interest" description="Disordered" evidence="2">
    <location>
        <begin position="1"/>
        <end position="23"/>
    </location>
</feature>
<dbReference type="PANTHER" id="PTHR46035">
    <property type="entry name" value="TETRATRICOPEPTIDE REPEAT PROTEIN 4"/>
    <property type="match status" value="1"/>
</dbReference>
<evidence type="ECO:0000256" key="1">
    <source>
        <dbReference type="SAM" id="Coils"/>
    </source>
</evidence>
<evidence type="ECO:0008006" key="7">
    <source>
        <dbReference type="Google" id="ProtNLM"/>
    </source>
</evidence>
<feature type="compositionally biased region" description="Pro residues" evidence="2">
    <location>
        <begin position="1"/>
        <end position="18"/>
    </location>
</feature>
<evidence type="ECO:0000313" key="5">
    <source>
        <dbReference type="Proteomes" id="UP000235388"/>
    </source>
</evidence>
<dbReference type="GO" id="GO:0030544">
    <property type="term" value="F:Hsp70 protein binding"/>
    <property type="evidence" value="ECO:0007669"/>
    <property type="project" value="TreeGrafter"/>
</dbReference>
<dbReference type="GO" id="GO:0005829">
    <property type="term" value="C:cytosol"/>
    <property type="evidence" value="ECO:0007669"/>
    <property type="project" value="TreeGrafter"/>
</dbReference>
<accession>A0A2N5T2B9</accession>
<dbReference type="Gene3D" id="1.25.40.10">
    <property type="entry name" value="Tetratricopeptide repeat domain"/>
    <property type="match status" value="1"/>
</dbReference>
<evidence type="ECO:0000313" key="3">
    <source>
        <dbReference type="EMBL" id="PLW19615.1"/>
    </source>
</evidence>
<sequence length="421" mass="47682">MNPPPACSPPIGPSPSPNRPAEDVAGDELIKAAGWDNIPLFMKDLPQDLNLSDPNGHANHSIEALQALIYDEDDDEKLRSLEALKARANELFKYRDYRQALGFYKQAVEILEKSATPDTTDSEPGAKASTNIPQQLRNSIYSNRAACHLALGNFRSCLTDCAKLLSPPLPEPATSLVRKSFFRSAKALASLGRWEEALDCIDQLLATDQRDQFTDDDEPEKLKKDIQQQIAHRQAERRYKELAEVRRKCLEKALKDALQSRGVFIPTHSPFPPPESSLPPGFEPVHFEEIPLEMEPARMTESMKEIPLIYPVYVFRPKDEYPTRDLILRWHEDDLISAHLEELCDRTDSHHLYLITFKGRILKCGNNLTLRKILNSVSKSSSGDYLRLGDEGNLDFFLLPIGPLEKEWIEETKKNSSKPSR</sequence>
<dbReference type="GO" id="GO:0006457">
    <property type="term" value="P:protein folding"/>
    <property type="evidence" value="ECO:0007669"/>
    <property type="project" value="TreeGrafter"/>
</dbReference>
<evidence type="ECO:0000256" key="2">
    <source>
        <dbReference type="SAM" id="MobiDB-lite"/>
    </source>
</evidence>
<comment type="caution">
    <text evidence="3">The sequence shown here is derived from an EMBL/GenBank/DDBJ whole genome shotgun (WGS) entry which is preliminary data.</text>
</comment>
<dbReference type="STRING" id="200324.A0A2N5T2B9"/>
<protein>
    <recommendedName>
        <fullName evidence="7">Cns1/TTC4 wheel domain-containing protein</fullName>
    </recommendedName>
</protein>
<dbReference type="EMBL" id="PGCJ01000810">
    <property type="protein sequence ID" value="PLW19615.1"/>
    <property type="molecule type" value="Genomic_DNA"/>
</dbReference>
<feature type="coiled-coil region" evidence="1">
    <location>
        <begin position="232"/>
        <end position="260"/>
    </location>
</feature>
<organism evidence="3 5">
    <name type="scientific">Puccinia coronata f. sp. avenae</name>
    <dbReference type="NCBI Taxonomy" id="200324"/>
    <lineage>
        <taxon>Eukaryota</taxon>
        <taxon>Fungi</taxon>
        <taxon>Dikarya</taxon>
        <taxon>Basidiomycota</taxon>
        <taxon>Pucciniomycotina</taxon>
        <taxon>Pucciniomycetes</taxon>
        <taxon>Pucciniales</taxon>
        <taxon>Pucciniaceae</taxon>
        <taxon>Puccinia</taxon>
    </lineage>
</organism>
<evidence type="ECO:0000313" key="4">
    <source>
        <dbReference type="EMBL" id="PLW51711.1"/>
    </source>
</evidence>
<dbReference type="InterPro" id="IPR011990">
    <property type="entry name" value="TPR-like_helical_dom_sf"/>
</dbReference>
<name>A0A2N5T2B9_9BASI</name>
<dbReference type="PANTHER" id="PTHR46035:SF1">
    <property type="entry name" value="TETRATRICOPEPTIDE REPEAT PROTEIN 4"/>
    <property type="match status" value="1"/>
</dbReference>
<evidence type="ECO:0000313" key="6">
    <source>
        <dbReference type="Proteomes" id="UP000235392"/>
    </source>
</evidence>
<proteinExistence type="predicted"/>
<keyword evidence="5" id="KW-1185">Reference proteome</keyword>
<dbReference type="OrthoDB" id="1724687at2759"/>
<dbReference type="SMART" id="SM00028">
    <property type="entry name" value="TPR"/>
    <property type="match status" value="2"/>
</dbReference>
<dbReference type="AlphaFoldDB" id="A0A2N5T2B9"/>
<dbReference type="Proteomes" id="UP000235388">
    <property type="component" value="Unassembled WGS sequence"/>
</dbReference>
<dbReference type="GO" id="GO:0005634">
    <property type="term" value="C:nucleus"/>
    <property type="evidence" value="ECO:0007669"/>
    <property type="project" value="TreeGrafter"/>
</dbReference>
<keyword evidence="1" id="KW-0175">Coiled coil</keyword>
<dbReference type="EMBL" id="PGCI01000004">
    <property type="protein sequence ID" value="PLW51711.1"/>
    <property type="molecule type" value="Genomic_DNA"/>
</dbReference>
<dbReference type="Proteomes" id="UP000235392">
    <property type="component" value="Unassembled WGS sequence"/>
</dbReference>
<dbReference type="SUPFAM" id="SSF48452">
    <property type="entry name" value="TPR-like"/>
    <property type="match status" value="1"/>
</dbReference>
<gene>
    <name evidence="3" type="ORF">PCANC_14966</name>
    <name evidence="4" type="ORF">PCASD_00584</name>
</gene>
<reference evidence="5 6" key="1">
    <citation type="submission" date="2017-11" db="EMBL/GenBank/DDBJ databases">
        <title>De novo assembly and phasing of dikaryotic genomes from two isolates of Puccinia coronata f. sp. avenae, the causal agent of oat crown rust.</title>
        <authorList>
            <person name="Miller M.E."/>
            <person name="Zhang Y."/>
            <person name="Omidvar V."/>
            <person name="Sperschneider J."/>
            <person name="Schwessinger B."/>
            <person name="Raley C."/>
            <person name="Palmer J.M."/>
            <person name="Garnica D."/>
            <person name="Upadhyaya N."/>
            <person name="Rathjen J."/>
            <person name="Taylor J.M."/>
            <person name="Park R.F."/>
            <person name="Dodds P.N."/>
            <person name="Hirsch C.D."/>
            <person name="Kianian S.F."/>
            <person name="Figueroa M."/>
        </authorList>
    </citation>
    <scope>NUCLEOTIDE SEQUENCE [LARGE SCALE GENOMIC DNA]</scope>
    <source>
        <strain evidence="3">12NC29</strain>
        <strain evidence="4">12SD80</strain>
    </source>
</reference>
<dbReference type="GO" id="GO:0051879">
    <property type="term" value="F:Hsp90 protein binding"/>
    <property type="evidence" value="ECO:0007669"/>
    <property type="project" value="TreeGrafter"/>
</dbReference>